<gene>
    <name evidence="1" type="ORF">COW80_03390</name>
</gene>
<organism evidence="1 2">
    <name type="scientific">Candidatus Beckwithbacteria bacterium CG22_combo_CG10-13_8_21_14_all_01_47_9</name>
    <dbReference type="NCBI Taxonomy" id="1974496"/>
    <lineage>
        <taxon>Bacteria</taxon>
        <taxon>Candidatus Beckwithiibacteriota</taxon>
    </lineage>
</organism>
<dbReference type="Proteomes" id="UP000229981">
    <property type="component" value="Unassembled WGS sequence"/>
</dbReference>
<proteinExistence type="predicted"/>
<dbReference type="EMBL" id="PCTU01000085">
    <property type="protein sequence ID" value="PIP87893.1"/>
    <property type="molecule type" value="Genomic_DNA"/>
</dbReference>
<sequence>MNLEQLLSTERLVKQTPAAVQIRERAKITDPDPVRLFYGETYDGAGPPVDCLKYYFFVANLAEALQREGIGADPMILVADSAACINAPAGNKSYLMRLGEERLAFIQRINEIYNTGLRLLRMSDIIGSSDFAVRRGEIMKICQSQPELMKAVEETVPQSRLKIEKNNNFPYAFDEVAIIIALSLDVKVGPPREDLYDRVARRITSKTGQKELMSLFLTPTFPLGLSWAYFFVNEGIEDRGITAYKAGSGGLDENRIIVGRSDPASVRNLIQGSFVSIDPSLPNPVLDLGIISEMARRRLEQDGFPIALADDFYSGKISPLQLKEKVGSDVEKYILSKF</sequence>
<comment type="caution">
    <text evidence="1">The sequence shown here is derived from an EMBL/GenBank/DDBJ whole genome shotgun (WGS) entry which is preliminary data.</text>
</comment>
<name>A0A2H0E0E1_9BACT</name>
<evidence type="ECO:0000313" key="1">
    <source>
        <dbReference type="EMBL" id="PIP87893.1"/>
    </source>
</evidence>
<protein>
    <submittedName>
        <fullName evidence="1">Uncharacterized protein</fullName>
    </submittedName>
</protein>
<reference evidence="1 2" key="1">
    <citation type="submission" date="2017-09" db="EMBL/GenBank/DDBJ databases">
        <title>Depth-based differentiation of microbial function through sediment-hosted aquifers and enrichment of novel symbionts in the deep terrestrial subsurface.</title>
        <authorList>
            <person name="Probst A.J."/>
            <person name="Ladd B."/>
            <person name="Jarett J.K."/>
            <person name="Geller-Mcgrath D.E."/>
            <person name="Sieber C.M."/>
            <person name="Emerson J.B."/>
            <person name="Anantharaman K."/>
            <person name="Thomas B.C."/>
            <person name="Malmstrom R."/>
            <person name="Stieglmeier M."/>
            <person name="Klingl A."/>
            <person name="Woyke T."/>
            <person name="Ryan C.M."/>
            <person name="Banfield J.F."/>
        </authorList>
    </citation>
    <scope>NUCLEOTIDE SEQUENCE [LARGE SCALE GENOMIC DNA]</scope>
    <source>
        <strain evidence="1">CG22_combo_CG10-13_8_21_14_all_01_47_9</strain>
    </source>
</reference>
<dbReference type="AlphaFoldDB" id="A0A2H0E0E1"/>
<evidence type="ECO:0000313" key="2">
    <source>
        <dbReference type="Proteomes" id="UP000229981"/>
    </source>
</evidence>
<accession>A0A2H0E0E1</accession>